<gene>
    <name evidence="5" type="ORF">TanjilG_11383</name>
</gene>
<feature type="repeat" description="PPR" evidence="3">
    <location>
        <begin position="408"/>
        <end position="442"/>
    </location>
</feature>
<dbReference type="PROSITE" id="PS51375">
    <property type="entry name" value="PPR"/>
    <property type="match status" value="10"/>
</dbReference>
<feature type="repeat" description="PPR" evidence="3">
    <location>
        <begin position="688"/>
        <end position="718"/>
    </location>
</feature>
<dbReference type="Pfam" id="PF13812">
    <property type="entry name" value="PPR_3"/>
    <property type="match status" value="1"/>
</dbReference>
<dbReference type="Pfam" id="PF01535">
    <property type="entry name" value="PPR"/>
    <property type="match status" value="1"/>
</dbReference>
<evidence type="ECO:0000313" key="5">
    <source>
        <dbReference type="EMBL" id="OIW14038.1"/>
    </source>
</evidence>
<keyword evidence="2" id="KW-0677">Repeat</keyword>
<feature type="repeat" description="PPR" evidence="3">
    <location>
        <begin position="618"/>
        <end position="652"/>
    </location>
</feature>
<dbReference type="InterPro" id="IPR002885">
    <property type="entry name" value="PPR_rpt"/>
</dbReference>
<evidence type="ECO:0000256" key="1">
    <source>
        <dbReference type="ARBA" id="ARBA00007626"/>
    </source>
</evidence>
<dbReference type="OMA" id="HADEAMG"/>
<evidence type="ECO:0000313" key="6">
    <source>
        <dbReference type="Proteomes" id="UP000188354"/>
    </source>
</evidence>
<evidence type="ECO:0000259" key="4">
    <source>
        <dbReference type="Pfam" id="PF24118"/>
    </source>
</evidence>
<keyword evidence="6" id="KW-1185">Reference proteome</keyword>
<organism evidence="5 6">
    <name type="scientific">Lupinus angustifolius</name>
    <name type="common">Narrow-leaved blue lupine</name>
    <dbReference type="NCBI Taxonomy" id="3871"/>
    <lineage>
        <taxon>Eukaryota</taxon>
        <taxon>Viridiplantae</taxon>
        <taxon>Streptophyta</taxon>
        <taxon>Embryophyta</taxon>
        <taxon>Tracheophyta</taxon>
        <taxon>Spermatophyta</taxon>
        <taxon>Magnoliopsida</taxon>
        <taxon>eudicotyledons</taxon>
        <taxon>Gunneridae</taxon>
        <taxon>Pentapetalae</taxon>
        <taxon>rosids</taxon>
        <taxon>fabids</taxon>
        <taxon>Fabales</taxon>
        <taxon>Fabaceae</taxon>
        <taxon>Papilionoideae</taxon>
        <taxon>50 kb inversion clade</taxon>
        <taxon>genistoids sensu lato</taxon>
        <taxon>core genistoids</taxon>
        <taxon>Genisteae</taxon>
        <taxon>Lupinus</taxon>
    </lineage>
</organism>
<name>A0A1J7HMG4_LUPAN</name>
<dbReference type="Pfam" id="PF24118">
    <property type="entry name" value="DUF7392"/>
    <property type="match status" value="1"/>
</dbReference>
<reference evidence="5 6" key="1">
    <citation type="journal article" date="2017" name="Plant Biotechnol. J.">
        <title>A comprehensive draft genome sequence for lupin (Lupinus angustifolius), an emerging health food: insights into plant-microbe interactions and legume evolution.</title>
        <authorList>
            <person name="Hane J.K."/>
            <person name="Ming Y."/>
            <person name="Kamphuis L.G."/>
            <person name="Nelson M.N."/>
            <person name="Garg G."/>
            <person name="Atkins C.A."/>
            <person name="Bayer P.E."/>
            <person name="Bravo A."/>
            <person name="Bringans S."/>
            <person name="Cannon S."/>
            <person name="Edwards D."/>
            <person name="Foley R."/>
            <person name="Gao L.L."/>
            <person name="Harrison M.J."/>
            <person name="Huang W."/>
            <person name="Hurgobin B."/>
            <person name="Li S."/>
            <person name="Liu C.W."/>
            <person name="McGrath A."/>
            <person name="Morahan G."/>
            <person name="Murray J."/>
            <person name="Weller J."/>
            <person name="Jian J."/>
            <person name="Singh K.B."/>
        </authorList>
    </citation>
    <scope>NUCLEOTIDE SEQUENCE [LARGE SCALE GENOMIC DNA]</scope>
    <source>
        <strain evidence="6">cv. Tanjil</strain>
        <tissue evidence="5">Whole plant</tissue>
    </source>
</reference>
<dbReference type="InterPro" id="IPR051240">
    <property type="entry name" value="Mito_RNA-Proc/Resp"/>
</dbReference>
<feature type="repeat" description="PPR" evidence="3">
    <location>
        <begin position="302"/>
        <end position="336"/>
    </location>
</feature>
<dbReference type="PROSITE" id="PS51311">
    <property type="entry name" value="SCGB"/>
    <property type="match status" value="1"/>
</dbReference>
<feature type="domain" description="DUF7392" evidence="4">
    <location>
        <begin position="836"/>
        <end position="951"/>
    </location>
</feature>
<dbReference type="Gramene" id="OIW14038">
    <property type="protein sequence ID" value="OIW14038"/>
    <property type="gene ID" value="TanjilG_11383"/>
</dbReference>
<feature type="repeat" description="PPR" evidence="3">
    <location>
        <begin position="548"/>
        <end position="582"/>
    </location>
</feature>
<dbReference type="PANTHER" id="PTHR47933">
    <property type="entry name" value="PENTATRICOPEPTIDE REPEAT-CONTAINING PROTEIN 1, MITOCHONDRIAL"/>
    <property type="match status" value="1"/>
</dbReference>
<feature type="repeat" description="PPR" evidence="3">
    <location>
        <begin position="653"/>
        <end position="687"/>
    </location>
</feature>
<sequence length="976" mass="110862">MDQSNTAQVKPSTTFNTELQYLNEETNLVMLSQLPILPEILKNLNLMRRVLAYRILTHLSCSARYFAHSSYSTTDFRVQHEGNCNIRNVNDKSDGFRKVGSGFQGELSFGASVNYNVEDEGDDDDEVGEEEGSSDDESLELIGSFRGNHKQRENIARVEIDENEFRHPLVKEVCRLITLRSAWNPKLEGQLRHLLRSLKPPHVCAILRSQVDERVALNFFYWADRQWRYKHNTIVYYTLLDVLSKTKLCQGARRILRLMTRRGIECPPEVFGYVMVSYSRAGKLRNALRILTLMQKAGVEPNLSICNTAIYVLVKGNKLEKSLRFLERMRITGIEPDIVTYNCLIKGYCDLHRSEDGLKLIAEMPSKGCLPDKVSYYTVMVYFCKEKKIEEVMQLMKSMVSDSTLIPDQVTYNTLIHTLSKHGHADDALNFLREAEDKGFHIDKIGYSAIVHSFCKEGRMEEAKSLVNNMYSRGCIPDVVTYTAIINGFCRTRKIDEAKKMLQQMYKHGCKPNTVSYTALLNGLCHNEKSLEAREMINVSEEHWWTPNAITYSVVMHGLRREGKLSEACELVREMVEKGFFPTPVEINQLIQSLCRNKEVVEAKLFLQECLNKGCAVNVVNFTTVIHGFCQTDDLEAALSMLDDMYLSNKHPDAVTYTALADALGKKGRLDMASELIVKMLSKGLDPTPVTYRTVVHRHCQWGRVDDMLKLLKKMLARQPFGTVYNQVIEKLCAFGNLEEADKLLGEVLRTASKVDANTCHVLMESHLTKGAAMSAYKVACRMFSRNLIPDLKLCEKIIWYGAWKKRSKKEKVQLTSTLKSMLTNISSMAVLTEHSFLEAYAGESIEGSSTAKFSTGDIISMNSAIIASSNPDDLNDLCYAVLALFPCRFAKMEGITAGLCLKGQSIPRVVCIHVWKSLHSCYSWILSSDHRKWMMPYLERFSTHMKYDIFRVVYVNGDSVANLNYVPQSSSDVGK</sequence>
<dbReference type="InterPro" id="IPR055816">
    <property type="entry name" value="DUF7392"/>
</dbReference>
<dbReference type="STRING" id="3871.A0A1J7HMG4"/>
<comment type="similarity">
    <text evidence="1">Belongs to the PPR family. P subfamily.</text>
</comment>
<dbReference type="Pfam" id="PF12854">
    <property type="entry name" value="PPR_1"/>
    <property type="match status" value="1"/>
</dbReference>
<accession>A0A1J7HMG4</accession>
<dbReference type="PANTHER" id="PTHR47933:SF45">
    <property type="entry name" value="PENTACOTRIPEPTIDE-REPEAT REGION OF PRORP DOMAIN-CONTAINING PROTEIN"/>
    <property type="match status" value="1"/>
</dbReference>
<dbReference type="Gene3D" id="1.25.40.10">
    <property type="entry name" value="Tetratricopeptide repeat domain"/>
    <property type="match status" value="6"/>
</dbReference>
<evidence type="ECO:0000256" key="3">
    <source>
        <dbReference type="PROSITE-ProRule" id="PRU00708"/>
    </source>
</evidence>
<dbReference type="EMBL" id="CM007364">
    <property type="protein sequence ID" value="OIW14038.1"/>
    <property type="molecule type" value="Genomic_DNA"/>
</dbReference>
<dbReference type="InterPro" id="IPR011990">
    <property type="entry name" value="TPR-like_helical_dom_sf"/>
</dbReference>
<feature type="repeat" description="PPR" evidence="3">
    <location>
        <begin position="337"/>
        <end position="371"/>
    </location>
</feature>
<feature type="repeat" description="PPR" evidence="3">
    <location>
        <begin position="443"/>
        <end position="477"/>
    </location>
</feature>
<evidence type="ECO:0000256" key="2">
    <source>
        <dbReference type="ARBA" id="ARBA00022737"/>
    </source>
</evidence>
<dbReference type="Pfam" id="PF13041">
    <property type="entry name" value="PPR_2"/>
    <property type="match status" value="5"/>
</dbReference>
<protein>
    <recommendedName>
        <fullName evidence="4">DUF7392 domain-containing protein</fullName>
    </recommendedName>
</protein>
<dbReference type="GO" id="GO:0003729">
    <property type="term" value="F:mRNA binding"/>
    <property type="evidence" value="ECO:0007669"/>
    <property type="project" value="TreeGrafter"/>
</dbReference>
<proteinExistence type="inferred from homology"/>
<dbReference type="AlphaFoldDB" id="A0A1J7HMG4"/>
<dbReference type="Proteomes" id="UP000188354">
    <property type="component" value="Chromosome LG04"/>
</dbReference>
<dbReference type="NCBIfam" id="TIGR00756">
    <property type="entry name" value="PPR"/>
    <property type="match status" value="11"/>
</dbReference>
<feature type="repeat" description="PPR" evidence="3">
    <location>
        <begin position="267"/>
        <end position="301"/>
    </location>
</feature>
<dbReference type="InterPro" id="IPR016126">
    <property type="entry name" value="Secretoglobin"/>
</dbReference>
<feature type="repeat" description="PPR" evidence="3">
    <location>
        <begin position="478"/>
        <end position="512"/>
    </location>
</feature>